<feature type="region of interest" description="Disordered" evidence="1">
    <location>
        <begin position="22"/>
        <end position="85"/>
    </location>
</feature>
<reference evidence="3 4" key="1">
    <citation type="journal article" date="2016" name="J. Microbiol.">
        <title>Dankookia rubra gen. nov., sp. nov., an alphaproteobacterium isolated from sediment of a shallow stream.</title>
        <authorList>
            <person name="Kim W.H."/>
            <person name="Kim D.H."/>
            <person name="Kang K."/>
            <person name="Ahn T.Y."/>
        </authorList>
    </citation>
    <scope>NUCLEOTIDE SEQUENCE [LARGE SCALE GENOMIC DNA]</scope>
    <source>
        <strain evidence="3 4">JCM30602</strain>
    </source>
</reference>
<sequence length="85" mass="8553">MNRTVIRLGVIVLGLGLAACTTSDPLNTAGRPDGTRGNPPGTETSRAFDRTAGTNSSGAYPRQSDGTPANPPGTAVSRALGTTGR</sequence>
<evidence type="ECO:0000313" key="3">
    <source>
        <dbReference type="EMBL" id="TDH60756.1"/>
    </source>
</evidence>
<accession>A0A4R5QCY3</accession>
<feature type="signal peptide" evidence="2">
    <location>
        <begin position="1"/>
        <end position="23"/>
    </location>
</feature>
<evidence type="ECO:0000256" key="1">
    <source>
        <dbReference type="SAM" id="MobiDB-lite"/>
    </source>
</evidence>
<evidence type="ECO:0008006" key="5">
    <source>
        <dbReference type="Google" id="ProtNLM"/>
    </source>
</evidence>
<proteinExistence type="predicted"/>
<feature type="chain" id="PRO_5020974322" description="Lipoprotein" evidence="2">
    <location>
        <begin position="24"/>
        <end position="85"/>
    </location>
</feature>
<comment type="caution">
    <text evidence="3">The sequence shown here is derived from an EMBL/GenBank/DDBJ whole genome shotgun (WGS) entry which is preliminary data.</text>
</comment>
<dbReference type="EMBL" id="SMSJ01000032">
    <property type="protein sequence ID" value="TDH60756.1"/>
    <property type="molecule type" value="Genomic_DNA"/>
</dbReference>
<keyword evidence="4" id="KW-1185">Reference proteome</keyword>
<protein>
    <recommendedName>
        <fullName evidence="5">Lipoprotein</fullName>
    </recommendedName>
</protein>
<name>A0A4R5QCY3_9PROT</name>
<gene>
    <name evidence="3" type="ORF">E2C06_20540</name>
</gene>
<keyword evidence="2" id="KW-0732">Signal</keyword>
<dbReference type="PROSITE" id="PS51257">
    <property type="entry name" value="PROKAR_LIPOPROTEIN"/>
    <property type="match status" value="1"/>
</dbReference>
<dbReference type="OrthoDB" id="7275608at2"/>
<organism evidence="3 4">
    <name type="scientific">Dankookia rubra</name>
    <dbReference type="NCBI Taxonomy" id="1442381"/>
    <lineage>
        <taxon>Bacteria</taxon>
        <taxon>Pseudomonadati</taxon>
        <taxon>Pseudomonadota</taxon>
        <taxon>Alphaproteobacteria</taxon>
        <taxon>Acetobacterales</taxon>
        <taxon>Roseomonadaceae</taxon>
        <taxon>Dankookia</taxon>
    </lineage>
</organism>
<evidence type="ECO:0000256" key="2">
    <source>
        <dbReference type="SAM" id="SignalP"/>
    </source>
</evidence>
<dbReference type="AlphaFoldDB" id="A0A4R5QCY3"/>
<evidence type="ECO:0000313" key="4">
    <source>
        <dbReference type="Proteomes" id="UP000295096"/>
    </source>
</evidence>
<dbReference type="Proteomes" id="UP000295096">
    <property type="component" value="Unassembled WGS sequence"/>
</dbReference>